<gene>
    <name evidence="5" type="ORF">DSTB1V02_LOCUS7805</name>
</gene>
<dbReference type="EMBL" id="LR901174">
    <property type="protein sequence ID" value="CAD7247982.1"/>
    <property type="molecule type" value="Genomic_DNA"/>
</dbReference>
<dbReference type="EMBL" id="CAJPEV010001657">
    <property type="protein sequence ID" value="CAG0893740.1"/>
    <property type="molecule type" value="Genomic_DNA"/>
</dbReference>
<dbReference type="GO" id="GO:0005839">
    <property type="term" value="C:proteasome core complex"/>
    <property type="evidence" value="ECO:0007669"/>
    <property type="project" value="InterPro"/>
</dbReference>
<evidence type="ECO:0000256" key="4">
    <source>
        <dbReference type="ARBA" id="ARBA00026071"/>
    </source>
</evidence>
<evidence type="ECO:0000256" key="2">
    <source>
        <dbReference type="ARBA" id="ARBA00022670"/>
    </source>
</evidence>
<name>A0A7R8XCX3_9CRUS</name>
<dbReference type="InterPro" id="IPR001353">
    <property type="entry name" value="Proteasome_sua/b"/>
</dbReference>
<evidence type="ECO:0008006" key="7">
    <source>
        <dbReference type="Google" id="ProtNLM"/>
    </source>
</evidence>
<accession>A0A7R8XCX3</accession>
<keyword evidence="1" id="KW-0963">Cytoplasm</keyword>
<dbReference type="Gene3D" id="3.60.20.10">
    <property type="entry name" value="Glutamine Phosphoribosylpyrophosphate, subunit 1, domain 1"/>
    <property type="match status" value="2"/>
</dbReference>
<keyword evidence="3" id="KW-0378">Hydrolase</keyword>
<evidence type="ECO:0000313" key="6">
    <source>
        <dbReference type="Proteomes" id="UP000677054"/>
    </source>
</evidence>
<dbReference type="Proteomes" id="UP000677054">
    <property type="component" value="Unassembled WGS sequence"/>
</dbReference>
<dbReference type="PANTHER" id="PTHR32194:SF0">
    <property type="entry name" value="ATP-DEPENDENT PROTEASE SUBUNIT HSLV"/>
    <property type="match status" value="1"/>
</dbReference>
<organism evidence="5">
    <name type="scientific">Darwinula stevensoni</name>
    <dbReference type="NCBI Taxonomy" id="69355"/>
    <lineage>
        <taxon>Eukaryota</taxon>
        <taxon>Metazoa</taxon>
        <taxon>Ecdysozoa</taxon>
        <taxon>Arthropoda</taxon>
        <taxon>Crustacea</taxon>
        <taxon>Oligostraca</taxon>
        <taxon>Ostracoda</taxon>
        <taxon>Podocopa</taxon>
        <taxon>Podocopida</taxon>
        <taxon>Darwinulocopina</taxon>
        <taxon>Darwinuloidea</taxon>
        <taxon>Darwinulidae</taxon>
        <taxon>Darwinula</taxon>
    </lineage>
</organism>
<dbReference type="OrthoDB" id="7854943at2759"/>
<evidence type="ECO:0000313" key="5">
    <source>
        <dbReference type="EMBL" id="CAD7247982.1"/>
    </source>
</evidence>
<evidence type="ECO:0000256" key="3">
    <source>
        <dbReference type="ARBA" id="ARBA00022801"/>
    </source>
</evidence>
<keyword evidence="6" id="KW-1185">Reference proteome</keyword>
<protein>
    <recommendedName>
        <fullName evidence="7">Proteasome endopeptidase complex</fullName>
    </recommendedName>
</protein>
<dbReference type="InterPro" id="IPR029055">
    <property type="entry name" value="Ntn_hydrolases_N"/>
</dbReference>
<dbReference type="InterPro" id="IPR023333">
    <property type="entry name" value="Proteasome_suB-type"/>
</dbReference>
<evidence type="ECO:0000256" key="1">
    <source>
        <dbReference type="ARBA" id="ARBA00022490"/>
    </source>
</evidence>
<proteinExistence type="predicted"/>
<reference evidence="5" key="1">
    <citation type="submission" date="2020-11" db="EMBL/GenBank/DDBJ databases">
        <authorList>
            <person name="Tran Van P."/>
        </authorList>
    </citation>
    <scope>NUCLEOTIDE SEQUENCE</scope>
</reference>
<dbReference type="GO" id="GO:0008233">
    <property type="term" value="F:peptidase activity"/>
    <property type="evidence" value="ECO:0007669"/>
    <property type="project" value="UniProtKB-KW"/>
</dbReference>
<dbReference type="Pfam" id="PF00227">
    <property type="entry name" value="Proteasome"/>
    <property type="match status" value="1"/>
</dbReference>
<sequence>MMQMEPQRAIIPGSNVHSAEESWMKEEVSTGTTLFAMEFADGVVIAADSRTSTGVEMGEMPLVQTAANCFREICYNYRDTLIAGIICAGWDKQEGGQVYSIPLGGMLVRQPLTMGGSGSTYVYGFIDSYYKPKMSKEEAVDFATKAVALAISRDGSSGGIVRLGVITKDGIERRIVPGDKLPKFYQG</sequence>
<dbReference type="PANTHER" id="PTHR32194">
    <property type="entry name" value="METALLOPROTEASE TLDD"/>
    <property type="match status" value="1"/>
</dbReference>
<dbReference type="GO" id="GO:0051603">
    <property type="term" value="P:proteolysis involved in protein catabolic process"/>
    <property type="evidence" value="ECO:0007669"/>
    <property type="project" value="InterPro"/>
</dbReference>
<keyword evidence="2" id="KW-0645">Protease</keyword>
<comment type="subunit">
    <text evidence="4">The 26S proteasome consists of a 20S proteasome core and two 19S regulatory subunits. The 20S proteasome core is composed of 28 subunits that are arranged in four stacked rings, resulting in a barrel-shaped structure. The two end rings are each formed by seven alpha subunits, and the two central rings are each formed by seven beta subunits. The catalytic chamber with the active sites is on the inside of the barrel.</text>
</comment>
<dbReference type="GO" id="GO:0005737">
    <property type="term" value="C:cytoplasm"/>
    <property type="evidence" value="ECO:0007669"/>
    <property type="project" value="TreeGrafter"/>
</dbReference>
<dbReference type="SUPFAM" id="SSF56235">
    <property type="entry name" value="N-terminal nucleophile aminohydrolases (Ntn hydrolases)"/>
    <property type="match status" value="1"/>
</dbReference>
<dbReference type="AlphaFoldDB" id="A0A7R8XCX3"/>